<dbReference type="FunFam" id="3.30.160.60:FF:001480">
    <property type="entry name" value="Si:cabz01071911.3"/>
    <property type="match status" value="2"/>
</dbReference>
<evidence type="ECO:0000256" key="4">
    <source>
        <dbReference type="ARBA" id="ARBA00022737"/>
    </source>
</evidence>
<dbReference type="FunFam" id="3.30.160.60:FF:001465">
    <property type="entry name" value="Zinc finger protein 560"/>
    <property type="match status" value="1"/>
</dbReference>
<feature type="region of interest" description="Disordered" evidence="12">
    <location>
        <begin position="856"/>
        <end position="877"/>
    </location>
</feature>
<organism evidence="14 15">
    <name type="scientific">Xyrichtys novacula</name>
    <name type="common">Pearly razorfish</name>
    <name type="synonym">Hemipteronotus novacula</name>
    <dbReference type="NCBI Taxonomy" id="13765"/>
    <lineage>
        <taxon>Eukaryota</taxon>
        <taxon>Metazoa</taxon>
        <taxon>Chordata</taxon>
        <taxon>Craniata</taxon>
        <taxon>Vertebrata</taxon>
        <taxon>Euteleostomi</taxon>
        <taxon>Actinopterygii</taxon>
        <taxon>Neopterygii</taxon>
        <taxon>Teleostei</taxon>
        <taxon>Neoteleostei</taxon>
        <taxon>Acanthomorphata</taxon>
        <taxon>Eupercaria</taxon>
        <taxon>Labriformes</taxon>
        <taxon>Labridae</taxon>
        <taxon>Xyrichtys</taxon>
    </lineage>
</organism>
<dbReference type="FunFam" id="3.30.160.60:FF:001370">
    <property type="entry name" value="Zinc finger protein"/>
    <property type="match status" value="1"/>
</dbReference>
<dbReference type="InterPro" id="IPR050331">
    <property type="entry name" value="Zinc_finger"/>
</dbReference>
<dbReference type="FunFam" id="3.30.160.60:FF:000538">
    <property type="entry name" value="zinc finger protein 853"/>
    <property type="match status" value="1"/>
</dbReference>
<dbReference type="GO" id="GO:1990837">
    <property type="term" value="F:sequence-specific double-stranded DNA binding"/>
    <property type="evidence" value="ECO:0007669"/>
    <property type="project" value="UniProtKB-ARBA"/>
</dbReference>
<feature type="domain" description="C2H2-type" evidence="13">
    <location>
        <begin position="480"/>
        <end position="507"/>
    </location>
</feature>
<keyword evidence="6" id="KW-0862">Zinc</keyword>
<dbReference type="PANTHER" id="PTHR16515:SF49">
    <property type="entry name" value="GASTRULA ZINC FINGER PROTEIN XLCGF49.1-LIKE-RELATED"/>
    <property type="match status" value="1"/>
</dbReference>
<feature type="region of interest" description="Disordered" evidence="12">
    <location>
        <begin position="138"/>
        <end position="202"/>
    </location>
</feature>
<feature type="compositionally biased region" description="Basic and acidic residues" evidence="12">
    <location>
        <begin position="558"/>
        <end position="576"/>
    </location>
</feature>
<feature type="domain" description="C2H2-type" evidence="13">
    <location>
        <begin position="757"/>
        <end position="784"/>
    </location>
</feature>
<feature type="domain" description="C2H2-type" evidence="13">
    <location>
        <begin position="283"/>
        <end position="310"/>
    </location>
</feature>
<dbReference type="GO" id="GO:0005634">
    <property type="term" value="C:nucleus"/>
    <property type="evidence" value="ECO:0007669"/>
    <property type="project" value="UniProtKB-SubCell"/>
</dbReference>
<dbReference type="InterPro" id="IPR013087">
    <property type="entry name" value="Znf_C2H2_type"/>
</dbReference>
<dbReference type="PANTHER" id="PTHR16515">
    <property type="entry name" value="PR DOMAIN ZINC FINGER PROTEIN"/>
    <property type="match status" value="1"/>
</dbReference>
<keyword evidence="15" id="KW-1185">Reference proteome</keyword>
<feature type="compositionally biased region" description="Basic and acidic residues" evidence="12">
    <location>
        <begin position="856"/>
        <end position="867"/>
    </location>
</feature>
<comment type="similarity">
    <text evidence="2">Belongs to the krueppel C2H2-type zinc-finger protein family.</text>
</comment>
<keyword evidence="9" id="KW-0804">Transcription</keyword>
<evidence type="ECO:0000256" key="6">
    <source>
        <dbReference type="ARBA" id="ARBA00022833"/>
    </source>
</evidence>
<keyword evidence="7" id="KW-0805">Transcription regulation</keyword>
<feature type="compositionally biased region" description="Basic and acidic residues" evidence="12">
    <location>
        <begin position="171"/>
        <end position="202"/>
    </location>
</feature>
<dbReference type="FunFam" id="3.30.160.60:FF:000264">
    <property type="entry name" value="Zinc finger protein 236"/>
    <property type="match status" value="1"/>
</dbReference>
<dbReference type="FunFam" id="3.30.160.60:FF:000912">
    <property type="entry name" value="Zinc finger protein 660"/>
    <property type="match status" value="1"/>
</dbReference>
<keyword evidence="5 11" id="KW-0863">Zinc-finger</keyword>
<dbReference type="FunFam" id="3.30.160.60:FF:000417">
    <property type="entry name" value="Zinc finger protein"/>
    <property type="match status" value="1"/>
</dbReference>
<accession>A0AAV1HF90</accession>
<dbReference type="FunFam" id="3.30.160.60:FF:000478">
    <property type="entry name" value="Zinc finger protein 133"/>
    <property type="match status" value="1"/>
</dbReference>
<evidence type="ECO:0000256" key="7">
    <source>
        <dbReference type="ARBA" id="ARBA00023015"/>
    </source>
</evidence>
<dbReference type="EMBL" id="OY660884">
    <property type="protein sequence ID" value="CAJ1084255.1"/>
    <property type="molecule type" value="Genomic_DNA"/>
</dbReference>
<evidence type="ECO:0000256" key="9">
    <source>
        <dbReference type="ARBA" id="ARBA00023163"/>
    </source>
</evidence>
<feature type="domain" description="C2H2-type" evidence="13">
    <location>
        <begin position="227"/>
        <end position="254"/>
    </location>
</feature>
<name>A0AAV1HF90_XYRNO</name>
<feature type="domain" description="C2H2-type" evidence="13">
    <location>
        <begin position="199"/>
        <end position="226"/>
    </location>
</feature>
<evidence type="ECO:0000256" key="1">
    <source>
        <dbReference type="ARBA" id="ARBA00004123"/>
    </source>
</evidence>
<dbReference type="GO" id="GO:0008270">
    <property type="term" value="F:zinc ion binding"/>
    <property type="evidence" value="ECO:0007669"/>
    <property type="project" value="UniProtKB-KW"/>
</dbReference>
<feature type="compositionally biased region" description="Polar residues" evidence="12">
    <location>
        <begin position="72"/>
        <end position="94"/>
    </location>
</feature>
<evidence type="ECO:0000256" key="8">
    <source>
        <dbReference type="ARBA" id="ARBA00023125"/>
    </source>
</evidence>
<evidence type="ECO:0000256" key="11">
    <source>
        <dbReference type="PROSITE-ProRule" id="PRU00042"/>
    </source>
</evidence>
<feature type="region of interest" description="Disordered" evidence="12">
    <location>
        <begin position="545"/>
        <end position="576"/>
    </location>
</feature>
<feature type="region of interest" description="Disordered" evidence="12">
    <location>
        <begin position="72"/>
        <end position="126"/>
    </location>
</feature>
<feature type="domain" description="C2H2-type" evidence="13">
    <location>
        <begin position="311"/>
        <end position="338"/>
    </location>
</feature>
<feature type="domain" description="C2H2-type" evidence="13">
    <location>
        <begin position="508"/>
        <end position="542"/>
    </location>
</feature>
<dbReference type="FunFam" id="3.30.160.60:FF:000110">
    <property type="entry name" value="Zinc finger protein-like"/>
    <property type="match status" value="1"/>
</dbReference>
<dbReference type="InterPro" id="IPR036236">
    <property type="entry name" value="Znf_C2H2_sf"/>
</dbReference>
<feature type="domain" description="C2H2-type" evidence="13">
    <location>
        <begin position="673"/>
        <end position="700"/>
    </location>
</feature>
<reference evidence="14" key="1">
    <citation type="submission" date="2023-08" db="EMBL/GenBank/DDBJ databases">
        <authorList>
            <person name="Alioto T."/>
            <person name="Alioto T."/>
            <person name="Gomez Garrido J."/>
        </authorList>
    </citation>
    <scope>NUCLEOTIDE SEQUENCE</scope>
</reference>
<evidence type="ECO:0000259" key="13">
    <source>
        <dbReference type="PROSITE" id="PS50157"/>
    </source>
</evidence>
<keyword evidence="8" id="KW-0238">DNA-binding</keyword>
<keyword evidence="3" id="KW-0479">Metal-binding</keyword>
<dbReference type="FunFam" id="3.30.160.60:FF:000303">
    <property type="entry name" value="Zinc finger protein 41"/>
    <property type="match status" value="1"/>
</dbReference>
<dbReference type="FunFam" id="3.30.160.60:FF:001289">
    <property type="entry name" value="Zinc finger protein 574"/>
    <property type="match status" value="1"/>
</dbReference>
<dbReference type="FunFam" id="3.30.160.60:FF:000100">
    <property type="entry name" value="Zinc finger 45-like"/>
    <property type="match status" value="2"/>
</dbReference>
<dbReference type="PROSITE" id="PS00028">
    <property type="entry name" value="ZINC_FINGER_C2H2_1"/>
    <property type="match status" value="14"/>
</dbReference>
<feature type="domain" description="C2H2-type" evidence="13">
    <location>
        <begin position="617"/>
        <end position="644"/>
    </location>
</feature>
<gene>
    <name evidence="14" type="ORF">XNOV1_A001620</name>
</gene>
<evidence type="ECO:0000313" key="14">
    <source>
        <dbReference type="EMBL" id="CAJ1084255.1"/>
    </source>
</evidence>
<dbReference type="SUPFAM" id="SSF57667">
    <property type="entry name" value="beta-beta-alpha zinc fingers"/>
    <property type="match status" value="9"/>
</dbReference>
<evidence type="ECO:0000256" key="3">
    <source>
        <dbReference type="ARBA" id="ARBA00022723"/>
    </source>
</evidence>
<evidence type="ECO:0000256" key="12">
    <source>
        <dbReference type="SAM" id="MobiDB-lite"/>
    </source>
</evidence>
<feature type="compositionally biased region" description="Basic and acidic residues" evidence="12">
    <location>
        <begin position="95"/>
        <end position="106"/>
    </location>
</feature>
<dbReference type="SMART" id="SM00355">
    <property type="entry name" value="ZnF_C2H2"/>
    <property type="match status" value="17"/>
</dbReference>
<dbReference type="Proteomes" id="UP001178508">
    <property type="component" value="Chromosome 21"/>
</dbReference>
<dbReference type="PROSITE" id="PS50157">
    <property type="entry name" value="ZINC_FINGER_C2H2_2"/>
    <property type="match status" value="16"/>
</dbReference>
<evidence type="ECO:0000313" key="15">
    <source>
        <dbReference type="Proteomes" id="UP001178508"/>
    </source>
</evidence>
<comment type="subcellular location">
    <subcellularLocation>
        <location evidence="1">Nucleus</location>
    </subcellularLocation>
</comment>
<proteinExistence type="inferred from homology"/>
<feature type="domain" description="C2H2-type" evidence="13">
    <location>
        <begin position="785"/>
        <end position="812"/>
    </location>
</feature>
<feature type="domain" description="C2H2-type" evidence="13">
    <location>
        <begin position="645"/>
        <end position="672"/>
    </location>
</feature>
<protein>
    <submittedName>
        <fullName evidence="14">Zinc finger protein OZF-like isoform X1</fullName>
    </submittedName>
</protein>
<feature type="domain" description="C2H2-type" evidence="13">
    <location>
        <begin position="452"/>
        <end position="479"/>
    </location>
</feature>
<dbReference type="AlphaFoldDB" id="A0AAV1HF90"/>
<sequence>MSKVQTVRVLIKQRLISAAEEIFEIFEKTILEYEEKLCQSSEEKKRQEKLLDSLLNPQLQLHRAACPAYVQQQQSLRKQVSPEQQKWNSSLDQQDPTKPEPPHIKEEEEEVWNSQEGEQLQGLEEADTSKFSFTPVCVKSEDDEEEPQSSPGPLGEFKTEDFSETETEESNECRETKEHQSGFKKVPEDERPEMGPKSHSCSECEQTFTRRLNLTRHMKIHTVEKPFSCSECRHFFYQKVNLNKHMIIHTREKLYDCPDCGKSLKTKENLMAHLRVHSGEKPFSCSECDAKFRTKKNLAQHMVVHTDEKPFHCSVCGKAYKQNSTLKFHMALHTGEKPFSCSVCDQRFSWPSQLRIHKCVGGQGSECHQNYNSDPGAEGEDCRRPVLAKSSDQEMFSQAEIEVKIEDFSDPETEVRDKDCKETRGNPFGLDLSMKDLLPLCQISMSPVEKPYICPICGKRLGYSGHLKTHMRTHTGEKPFGCSLCGKRFTQKCSLKQHMVLHTGEKPFSCSVCGQRFAWRSQIKRHDCVGNQASELHQNQLKIAAEPGGNGQSCGGPERARSSDVKKHVRPETQVKTDDCSELETDVEDVKRGNQADPIKEVFVKPKETQRTDKKRFNCSTCNKKFSRQRNLNKHMRSHTGEKPFHCSVCDKKFAYKETLVRHSKFHTDEKPFTCPVCSKNFSRKENFARHMRFHSGEKPYSCSFCHKQFTRKEHAVTHMRIHTGEKPYSCSVCGKRTGCKTSLRVHMRTHTGEKPFKCSFCYRKFTQSGSLTEHMALHTGEKSYDCPQCGKRMGCKSSLKVHMRTHTGEKPFSCSVCGKKFTQKGNLKEHMAIHQKEKPFSCKVQTLELQDSKLKKTESNVSKELHSALNSNSVEK</sequence>
<dbReference type="FunFam" id="3.30.160.60:FF:000065">
    <property type="entry name" value="B-cell CLL/lymphoma 6, member B"/>
    <property type="match status" value="1"/>
</dbReference>
<dbReference type="FunFam" id="3.30.160.60:FF:001506">
    <property type="entry name" value="Zinc finger protein"/>
    <property type="match status" value="1"/>
</dbReference>
<feature type="domain" description="C2H2-type" evidence="13">
    <location>
        <begin position="813"/>
        <end position="840"/>
    </location>
</feature>
<dbReference type="Pfam" id="PF00096">
    <property type="entry name" value="zf-C2H2"/>
    <property type="match status" value="11"/>
</dbReference>
<dbReference type="FunFam" id="3.30.160.60:FF:000130">
    <property type="entry name" value="Spalt-like transcription factor 4"/>
    <property type="match status" value="1"/>
</dbReference>
<evidence type="ECO:0000256" key="5">
    <source>
        <dbReference type="ARBA" id="ARBA00022771"/>
    </source>
</evidence>
<dbReference type="Pfam" id="PF13912">
    <property type="entry name" value="zf-C2H2_6"/>
    <property type="match status" value="1"/>
</dbReference>
<dbReference type="Gene3D" id="3.30.160.60">
    <property type="entry name" value="Classic Zinc Finger"/>
    <property type="match status" value="17"/>
</dbReference>
<evidence type="ECO:0000256" key="10">
    <source>
        <dbReference type="ARBA" id="ARBA00023242"/>
    </source>
</evidence>
<dbReference type="GO" id="GO:0000122">
    <property type="term" value="P:negative regulation of transcription by RNA polymerase II"/>
    <property type="evidence" value="ECO:0007669"/>
    <property type="project" value="UniProtKB-ARBA"/>
</dbReference>
<keyword evidence="4" id="KW-0677">Repeat</keyword>
<evidence type="ECO:0000256" key="2">
    <source>
        <dbReference type="ARBA" id="ARBA00006991"/>
    </source>
</evidence>
<feature type="domain" description="C2H2-type" evidence="13">
    <location>
        <begin position="701"/>
        <end position="728"/>
    </location>
</feature>
<feature type="domain" description="C2H2-type" evidence="13">
    <location>
        <begin position="729"/>
        <end position="756"/>
    </location>
</feature>
<feature type="domain" description="C2H2-type" evidence="13">
    <location>
        <begin position="255"/>
        <end position="282"/>
    </location>
</feature>
<keyword evidence="10" id="KW-0539">Nucleus</keyword>